<evidence type="ECO:0000313" key="5">
    <source>
        <dbReference type="EMBL" id="BBO36522.1"/>
    </source>
</evidence>
<organism evidence="5 6">
    <name type="scientific">Lacipirellula parvula</name>
    <dbReference type="NCBI Taxonomy" id="2650471"/>
    <lineage>
        <taxon>Bacteria</taxon>
        <taxon>Pseudomonadati</taxon>
        <taxon>Planctomycetota</taxon>
        <taxon>Planctomycetia</taxon>
        <taxon>Pirellulales</taxon>
        <taxon>Lacipirellulaceae</taxon>
        <taxon>Lacipirellula</taxon>
    </lineage>
</organism>
<dbReference type="GO" id="GO:0051301">
    <property type="term" value="P:cell division"/>
    <property type="evidence" value="ECO:0007669"/>
    <property type="project" value="UniProtKB-KW"/>
</dbReference>
<dbReference type="KEGG" id="lpav:PLANPX_6134"/>
<dbReference type="NCBIfam" id="TIGR00281">
    <property type="entry name" value="SMC-Scp complex subunit ScpB"/>
    <property type="match status" value="1"/>
</dbReference>
<evidence type="ECO:0000256" key="3">
    <source>
        <dbReference type="ARBA" id="ARBA00022829"/>
    </source>
</evidence>
<proteinExistence type="predicted"/>
<keyword evidence="6" id="KW-1185">Reference proteome</keyword>
<name>A0A5K7XK36_9BACT</name>
<dbReference type="GO" id="GO:0051304">
    <property type="term" value="P:chromosome separation"/>
    <property type="evidence" value="ECO:0007669"/>
    <property type="project" value="InterPro"/>
</dbReference>
<dbReference type="PANTHER" id="PTHR34298">
    <property type="entry name" value="SEGREGATION AND CONDENSATION PROTEIN B"/>
    <property type="match status" value="1"/>
</dbReference>
<keyword evidence="2" id="KW-0132">Cell division</keyword>
<sequence length="240" mass="26334">MRKLSTTLAARLNSPAVAAREPWAAFAATRKAPPASPAATPGPVELVRVSTERMADKLARLEAILLLAREPLPSRKLAALADLADGTEARSLVRELSRRMRRRGSALQPVEVAHGIQLLTRPQLADWLGKVHAPPSEMRLSAPALETLAVAAYRQPVTRAEIESIRGVQCGEILRVLMERDFLRIVGRSEELGRPFLYGTTRKFLQVFGLRRLEQLPPVDQICNAASRAAESLELRGASE</sequence>
<dbReference type="AlphaFoldDB" id="A0A5K7XK36"/>
<dbReference type="InterPro" id="IPR005234">
    <property type="entry name" value="ScpB_csome_segregation"/>
</dbReference>
<accession>A0A5K7XK36</accession>
<dbReference type="SUPFAM" id="SSF46785">
    <property type="entry name" value="Winged helix' DNA-binding domain"/>
    <property type="match status" value="2"/>
</dbReference>
<dbReference type="PANTHER" id="PTHR34298:SF2">
    <property type="entry name" value="SEGREGATION AND CONDENSATION PROTEIN B"/>
    <property type="match status" value="1"/>
</dbReference>
<gene>
    <name evidence="5" type="ORF">PLANPX_6134</name>
</gene>
<dbReference type="Pfam" id="PF04079">
    <property type="entry name" value="SMC_ScpB"/>
    <property type="match status" value="1"/>
</dbReference>
<evidence type="ECO:0000313" key="6">
    <source>
        <dbReference type="Proteomes" id="UP000326837"/>
    </source>
</evidence>
<reference evidence="6" key="1">
    <citation type="submission" date="2019-10" db="EMBL/GenBank/DDBJ databases">
        <title>Lacipirellula parvula gen. nov., sp. nov., representing a lineage of planctomycetes widespread in freshwater anoxic habitats, and description of the family Lacipirellulaceae.</title>
        <authorList>
            <person name="Dedysh S.N."/>
            <person name="Kulichevskaya I.S."/>
            <person name="Beletsky A.V."/>
            <person name="Rakitin A.L."/>
            <person name="Mardanov A.V."/>
            <person name="Ivanova A.A."/>
            <person name="Saltykova V.X."/>
            <person name="Rijpstra W.I.C."/>
            <person name="Sinninghe Damste J.S."/>
            <person name="Ravin N.V."/>
        </authorList>
    </citation>
    <scope>NUCLEOTIDE SEQUENCE [LARGE SCALE GENOMIC DNA]</scope>
    <source>
        <strain evidence="6">PX69</strain>
    </source>
</reference>
<keyword evidence="1" id="KW-0963">Cytoplasm</keyword>
<dbReference type="EMBL" id="AP021861">
    <property type="protein sequence ID" value="BBO36522.1"/>
    <property type="molecule type" value="Genomic_DNA"/>
</dbReference>
<dbReference type="Proteomes" id="UP000326837">
    <property type="component" value="Chromosome"/>
</dbReference>
<dbReference type="Gene3D" id="1.10.10.10">
    <property type="entry name" value="Winged helix-like DNA-binding domain superfamily/Winged helix DNA-binding domain"/>
    <property type="match status" value="2"/>
</dbReference>
<dbReference type="InterPro" id="IPR036388">
    <property type="entry name" value="WH-like_DNA-bd_sf"/>
</dbReference>
<keyword evidence="4" id="KW-0131">Cell cycle</keyword>
<keyword evidence="3" id="KW-0159">Chromosome partition</keyword>
<evidence type="ECO:0000256" key="4">
    <source>
        <dbReference type="ARBA" id="ARBA00023306"/>
    </source>
</evidence>
<evidence type="ECO:0000256" key="2">
    <source>
        <dbReference type="ARBA" id="ARBA00022618"/>
    </source>
</evidence>
<dbReference type="InterPro" id="IPR036390">
    <property type="entry name" value="WH_DNA-bd_sf"/>
</dbReference>
<evidence type="ECO:0000256" key="1">
    <source>
        <dbReference type="ARBA" id="ARBA00022490"/>
    </source>
</evidence>
<dbReference type="RefSeq" id="WP_232536257.1">
    <property type="nucleotide sequence ID" value="NZ_AP021861.1"/>
</dbReference>
<protein>
    <submittedName>
        <fullName evidence="5">Segregation and condensation protein B</fullName>
    </submittedName>
</protein>